<name>A0A3R9AA40_9HYPH</name>
<evidence type="ECO:0000313" key="4">
    <source>
        <dbReference type="Proteomes" id="UP000518315"/>
    </source>
</evidence>
<evidence type="ECO:0000313" key="1">
    <source>
        <dbReference type="EMBL" id="MBB3138073.1"/>
    </source>
</evidence>
<organism evidence="2 3">
    <name type="scientific">Rhizobium pisi</name>
    <dbReference type="NCBI Taxonomy" id="574561"/>
    <lineage>
        <taxon>Bacteria</taxon>
        <taxon>Pseudomonadati</taxon>
        <taxon>Pseudomonadota</taxon>
        <taxon>Alphaproteobacteria</taxon>
        <taxon>Hyphomicrobiales</taxon>
        <taxon>Rhizobiaceae</taxon>
        <taxon>Rhizobium/Agrobacterium group</taxon>
        <taxon>Rhizobium</taxon>
    </lineage>
</organism>
<dbReference type="OrthoDB" id="7924295at2"/>
<gene>
    <name evidence="2" type="ORF">EFD55_27630</name>
    <name evidence="1" type="ORF">FHS26_005851</name>
</gene>
<keyword evidence="4" id="KW-1185">Reference proteome</keyword>
<proteinExistence type="predicted"/>
<dbReference type="EMBL" id="RJJT01000025">
    <property type="protein sequence ID" value="RSB64798.1"/>
    <property type="molecule type" value="Genomic_DNA"/>
</dbReference>
<evidence type="ECO:0000313" key="2">
    <source>
        <dbReference type="EMBL" id="RSB64798.1"/>
    </source>
</evidence>
<reference evidence="1 4" key="2">
    <citation type="submission" date="2020-08" db="EMBL/GenBank/DDBJ databases">
        <title>Genomic Encyclopedia of Type Strains, Phase III (KMG-III): the genomes of soil and plant-associated and newly described type strains.</title>
        <authorList>
            <person name="Whitman W."/>
        </authorList>
    </citation>
    <scope>NUCLEOTIDE SEQUENCE [LARGE SCALE GENOMIC DNA]</scope>
    <source>
        <strain evidence="1 4">CECT 4113</strain>
    </source>
</reference>
<dbReference type="Proteomes" id="UP000518315">
    <property type="component" value="Unassembled WGS sequence"/>
</dbReference>
<protein>
    <recommendedName>
        <fullName evidence="5">Dehydrogenase</fullName>
    </recommendedName>
</protein>
<dbReference type="RefSeq" id="WP_003561743.1">
    <property type="nucleotide sequence ID" value="NZ_JACHXH010000028.1"/>
</dbReference>
<comment type="caution">
    <text evidence="2">The sequence shown here is derived from an EMBL/GenBank/DDBJ whole genome shotgun (WGS) entry which is preliminary data.</text>
</comment>
<dbReference type="EMBL" id="JACHXH010000028">
    <property type="protein sequence ID" value="MBB3138073.1"/>
    <property type="molecule type" value="Genomic_DNA"/>
</dbReference>
<accession>A0A3R9AA40</accession>
<evidence type="ECO:0000313" key="3">
    <source>
        <dbReference type="Proteomes" id="UP000277279"/>
    </source>
</evidence>
<dbReference type="Proteomes" id="UP000277279">
    <property type="component" value="Unassembled WGS sequence"/>
</dbReference>
<reference evidence="2 3" key="1">
    <citation type="submission" date="2018-11" db="EMBL/GenBank/DDBJ databases">
        <authorList>
            <person name="Huo Y."/>
        </authorList>
    </citation>
    <scope>NUCLEOTIDE SEQUENCE [LARGE SCALE GENOMIC DNA]</scope>
    <source>
        <strain evidence="2 3">DSM 30132</strain>
    </source>
</reference>
<dbReference type="AlphaFoldDB" id="A0A3R9AA40"/>
<sequence length="68" mass="7523">MSVKFATPSAELDYEVEAALAFHDDDAKATVATLLSDIKHLRFQLALAQSAMSYGMTRGWSPKFDREA</sequence>
<evidence type="ECO:0008006" key="5">
    <source>
        <dbReference type="Google" id="ProtNLM"/>
    </source>
</evidence>